<dbReference type="PROSITE" id="PS00086">
    <property type="entry name" value="CYTOCHROME_P450"/>
    <property type="match status" value="1"/>
</dbReference>
<reference evidence="10" key="1">
    <citation type="journal article" date="2017" name="Gigascience">
        <title>The genome draft of coconut (Cocos nucifera).</title>
        <authorList>
            <person name="Xiao Y."/>
            <person name="Xu P."/>
            <person name="Fan H."/>
            <person name="Baudouin L."/>
            <person name="Xia W."/>
            <person name="Bocs S."/>
            <person name="Xu J."/>
            <person name="Li Q."/>
            <person name="Guo A."/>
            <person name="Zhou L."/>
            <person name="Li J."/>
            <person name="Wu Y."/>
            <person name="Ma Z."/>
            <person name="Armero A."/>
            <person name="Issali A.E."/>
            <person name="Liu N."/>
            <person name="Peng M."/>
            <person name="Yang Y."/>
        </authorList>
    </citation>
    <scope>NUCLEOTIDE SEQUENCE</scope>
    <source>
        <tissue evidence="10">Spear leaf of Hainan Tall coconut</tissue>
    </source>
</reference>
<keyword evidence="4 8" id="KW-0479">Metal-binding</keyword>
<dbReference type="AlphaFoldDB" id="A0A8K0IES8"/>
<dbReference type="GO" id="GO:0005506">
    <property type="term" value="F:iron ion binding"/>
    <property type="evidence" value="ECO:0007669"/>
    <property type="project" value="InterPro"/>
</dbReference>
<dbReference type="PRINTS" id="PR00385">
    <property type="entry name" value="P450"/>
</dbReference>
<evidence type="ECO:0000256" key="1">
    <source>
        <dbReference type="ARBA" id="ARBA00001971"/>
    </source>
</evidence>
<dbReference type="GO" id="GO:0020037">
    <property type="term" value="F:heme binding"/>
    <property type="evidence" value="ECO:0007669"/>
    <property type="project" value="InterPro"/>
</dbReference>
<dbReference type="InterPro" id="IPR001128">
    <property type="entry name" value="Cyt_P450"/>
</dbReference>
<dbReference type="EMBL" id="CM017878">
    <property type="protein sequence ID" value="KAG1354506.1"/>
    <property type="molecule type" value="Genomic_DNA"/>
</dbReference>
<protein>
    <submittedName>
        <fullName evidence="10">Putative Cytochrome P450 84A1</fullName>
    </submittedName>
</protein>
<proteinExistence type="inferred from homology"/>
<organism evidence="10 11">
    <name type="scientific">Cocos nucifera</name>
    <name type="common">Coconut palm</name>
    <dbReference type="NCBI Taxonomy" id="13894"/>
    <lineage>
        <taxon>Eukaryota</taxon>
        <taxon>Viridiplantae</taxon>
        <taxon>Streptophyta</taxon>
        <taxon>Embryophyta</taxon>
        <taxon>Tracheophyta</taxon>
        <taxon>Spermatophyta</taxon>
        <taxon>Magnoliopsida</taxon>
        <taxon>Liliopsida</taxon>
        <taxon>Arecaceae</taxon>
        <taxon>Arecoideae</taxon>
        <taxon>Cocoseae</taxon>
        <taxon>Attaleinae</taxon>
        <taxon>Cocos</taxon>
    </lineage>
</organism>
<sequence>MARQVLQMHDNVFSNRPASIAITYLTYDRADMAFANYGPFWRQMRKLCVMKLFSRKRAESWASVRDEVDATLPAASDKSGEPLNIGELVINLTKNIIFRAAFGSQGHEDQHEFIGILQEFSKLFGAFNIGDFIPWLSRSWMDMHGINKRLKAARGAVDRFIDKIIDEHLANPKVADAEDADMVNDMLAFLEDSPAGKGGEGGDLQGNLKLTRDNIKAIIMDVMFGGTETVASTIEWAMAELMRNQEDLKRVQQELTDVVGLDRKVQESDLDKLPHFKRAKKENLRLHPPIPLLLHETAQDCEVVGYSIPKKSRVMINVWAIGRDKASWKDAETFWPSRFGPDGECAGVDFRGNYFELLPFGSGRRSCPGLQLGMYALELAMAQLMHCFDRSLPDCEGHVA</sequence>
<dbReference type="FunFam" id="1.10.630.10:FF:000126">
    <property type="entry name" value="Predicted protein"/>
    <property type="match status" value="1"/>
</dbReference>
<evidence type="ECO:0000256" key="6">
    <source>
        <dbReference type="ARBA" id="ARBA00023004"/>
    </source>
</evidence>
<dbReference type="SUPFAM" id="SSF48264">
    <property type="entry name" value="Cytochrome P450"/>
    <property type="match status" value="1"/>
</dbReference>
<dbReference type="Gene3D" id="1.10.630.10">
    <property type="entry name" value="Cytochrome P450"/>
    <property type="match status" value="1"/>
</dbReference>
<accession>A0A8K0IES8</accession>
<feature type="binding site" description="axial binding residue" evidence="8">
    <location>
        <position position="367"/>
    </location>
    <ligand>
        <name>heme</name>
        <dbReference type="ChEBI" id="CHEBI:30413"/>
    </ligand>
    <ligandPart>
        <name>Fe</name>
        <dbReference type="ChEBI" id="CHEBI:18248"/>
    </ligandPart>
</feature>
<dbReference type="InterPro" id="IPR053062">
    <property type="entry name" value="CYP450_84A"/>
</dbReference>
<evidence type="ECO:0000256" key="5">
    <source>
        <dbReference type="ARBA" id="ARBA00023002"/>
    </source>
</evidence>
<dbReference type="PANTHER" id="PTHR47945:SF5">
    <property type="entry name" value="CYTOCHROME P450 84A1-RELATED"/>
    <property type="match status" value="1"/>
</dbReference>
<evidence type="ECO:0000313" key="10">
    <source>
        <dbReference type="EMBL" id="KAG1354506.1"/>
    </source>
</evidence>
<keyword evidence="3 8" id="KW-0349">Heme</keyword>
<dbReference type="GO" id="GO:0004497">
    <property type="term" value="F:monooxygenase activity"/>
    <property type="evidence" value="ECO:0007669"/>
    <property type="project" value="UniProtKB-KW"/>
</dbReference>
<keyword evidence="7 9" id="KW-0503">Monooxygenase</keyword>
<evidence type="ECO:0000256" key="2">
    <source>
        <dbReference type="ARBA" id="ARBA00010617"/>
    </source>
</evidence>
<dbReference type="PRINTS" id="PR00463">
    <property type="entry name" value="EP450I"/>
</dbReference>
<evidence type="ECO:0000256" key="4">
    <source>
        <dbReference type="ARBA" id="ARBA00022723"/>
    </source>
</evidence>
<comment type="cofactor">
    <cofactor evidence="1 8">
        <name>heme</name>
        <dbReference type="ChEBI" id="CHEBI:30413"/>
    </cofactor>
</comment>
<dbReference type="Pfam" id="PF00067">
    <property type="entry name" value="p450"/>
    <property type="match status" value="1"/>
</dbReference>
<dbReference type="Proteomes" id="UP000797356">
    <property type="component" value="Chromosome 7"/>
</dbReference>
<evidence type="ECO:0000313" key="11">
    <source>
        <dbReference type="Proteomes" id="UP000797356"/>
    </source>
</evidence>
<evidence type="ECO:0000256" key="8">
    <source>
        <dbReference type="PIRSR" id="PIRSR602401-1"/>
    </source>
</evidence>
<dbReference type="OrthoDB" id="2789670at2759"/>
<name>A0A8K0IES8_COCNU</name>
<comment type="similarity">
    <text evidence="2 9">Belongs to the cytochrome P450 family.</text>
</comment>
<dbReference type="InterPro" id="IPR036396">
    <property type="entry name" value="Cyt_P450_sf"/>
</dbReference>
<reference evidence="10" key="2">
    <citation type="submission" date="2019-07" db="EMBL/GenBank/DDBJ databases">
        <authorList>
            <person name="Yang Y."/>
            <person name="Bocs S."/>
            <person name="Baudouin L."/>
        </authorList>
    </citation>
    <scope>NUCLEOTIDE SEQUENCE</scope>
    <source>
        <tissue evidence="10">Spear leaf of Hainan Tall coconut</tissue>
    </source>
</reference>
<evidence type="ECO:0000256" key="3">
    <source>
        <dbReference type="ARBA" id="ARBA00022617"/>
    </source>
</evidence>
<evidence type="ECO:0000256" key="7">
    <source>
        <dbReference type="ARBA" id="ARBA00023033"/>
    </source>
</evidence>
<dbReference type="InterPro" id="IPR002401">
    <property type="entry name" value="Cyt_P450_E_grp-I"/>
</dbReference>
<keyword evidence="6 8" id="KW-0408">Iron</keyword>
<keyword evidence="5 9" id="KW-0560">Oxidoreductase</keyword>
<evidence type="ECO:0000256" key="9">
    <source>
        <dbReference type="RuleBase" id="RU000461"/>
    </source>
</evidence>
<comment type="caution">
    <text evidence="10">The sequence shown here is derived from an EMBL/GenBank/DDBJ whole genome shotgun (WGS) entry which is preliminary data.</text>
</comment>
<dbReference type="GO" id="GO:0016705">
    <property type="term" value="F:oxidoreductase activity, acting on paired donors, with incorporation or reduction of molecular oxygen"/>
    <property type="evidence" value="ECO:0007669"/>
    <property type="project" value="InterPro"/>
</dbReference>
<keyword evidence="11" id="KW-1185">Reference proteome</keyword>
<dbReference type="PANTHER" id="PTHR47945">
    <property type="entry name" value="CYTOCHROME P450 84A1-RELATED"/>
    <property type="match status" value="1"/>
</dbReference>
<gene>
    <name evidence="10" type="ORF">COCNU_07G006180</name>
</gene>
<dbReference type="InterPro" id="IPR017972">
    <property type="entry name" value="Cyt_P450_CS"/>
</dbReference>